<organism evidence="1 2">
    <name type="scientific">Rhynchophorus ferrugineus</name>
    <name type="common">Red palm weevil</name>
    <name type="synonym">Curculio ferrugineus</name>
    <dbReference type="NCBI Taxonomy" id="354439"/>
    <lineage>
        <taxon>Eukaryota</taxon>
        <taxon>Metazoa</taxon>
        <taxon>Ecdysozoa</taxon>
        <taxon>Arthropoda</taxon>
        <taxon>Hexapoda</taxon>
        <taxon>Insecta</taxon>
        <taxon>Pterygota</taxon>
        <taxon>Neoptera</taxon>
        <taxon>Endopterygota</taxon>
        <taxon>Coleoptera</taxon>
        <taxon>Polyphaga</taxon>
        <taxon>Cucujiformia</taxon>
        <taxon>Curculionidae</taxon>
        <taxon>Dryophthorinae</taxon>
        <taxon>Rhynchophorus</taxon>
    </lineage>
</organism>
<evidence type="ECO:0000313" key="2">
    <source>
        <dbReference type="Proteomes" id="UP000625711"/>
    </source>
</evidence>
<dbReference type="Proteomes" id="UP000625711">
    <property type="component" value="Unassembled WGS sequence"/>
</dbReference>
<reference evidence="1" key="1">
    <citation type="submission" date="2020-08" db="EMBL/GenBank/DDBJ databases">
        <title>Genome sequencing and assembly of the red palm weevil Rhynchophorus ferrugineus.</title>
        <authorList>
            <person name="Dias G.B."/>
            <person name="Bergman C.M."/>
            <person name="Manee M."/>
        </authorList>
    </citation>
    <scope>NUCLEOTIDE SEQUENCE</scope>
    <source>
        <strain evidence="1">AA-2017</strain>
        <tissue evidence="1">Whole larva</tissue>
    </source>
</reference>
<name>A0A834MFH2_RHYFE</name>
<dbReference type="AlphaFoldDB" id="A0A834MFH2"/>
<gene>
    <name evidence="1" type="ORF">GWI33_004444</name>
</gene>
<dbReference type="OrthoDB" id="6757918at2759"/>
<evidence type="ECO:0000313" key="1">
    <source>
        <dbReference type="EMBL" id="KAF7281668.1"/>
    </source>
</evidence>
<keyword evidence="2" id="KW-1185">Reference proteome</keyword>
<proteinExistence type="predicted"/>
<sequence length="100" mass="11575">MYPQQPMGMPMPMVYQQYRNAYPTIHYQQPPSAANGYGWHGNGYGWQLDPKAWHTAPIYPTIEDEVVEEPVIQVEKVQKQNAWIFSDPVVSIIFNLPQII</sequence>
<comment type="caution">
    <text evidence="1">The sequence shown here is derived from an EMBL/GenBank/DDBJ whole genome shotgun (WGS) entry which is preliminary data.</text>
</comment>
<dbReference type="EMBL" id="JAACXV010000230">
    <property type="protein sequence ID" value="KAF7281668.1"/>
    <property type="molecule type" value="Genomic_DNA"/>
</dbReference>
<accession>A0A834MFH2</accession>
<protein>
    <submittedName>
        <fullName evidence="1">Uncharacterized protein</fullName>
    </submittedName>
</protein>